<organism evidence="1 2">
    <name type="scientific">Niveispirillum cyanobacteriorum</name>
    <dbReference type="NCBI Taxonomy" id="1612173"/>
    <lineage>
        <taxon>Bacteria</taxon>
        <taxon>Pseudomonadati</taxon>
        <taxon>Pseudomonadota</taxon>
        <taxon>Alphaproteobacteria</taxon>
        <taxon>Rhodospirillales</taxon>
        <taxon>Azospirillaceae</taxon>
        <taxon>Niveispirillum</taxon>
    </lineage>
</organism>
<keyword evidence="2" id="KW-1185">Reference proteome</keyword>
<geneLocation type="plasmid" evidence="1 2">
    <name>unnamed1</name>
</geneLocation>
<dbReference type="RefSeq" id="WP_102114576.1">
    <property type="nucleotide sequence ID" value="NZ_BMGN01000001.1"/>
</dbReference>
<dbReference type="KEGG" id="ncb:C0V82_21840"/>
<evidence type="ECO:0000313" key="1">
    <source>
        <dbReference type="EMBL" id="AUN33053.1"/>
    </source>
</evidence>
<reference evidence="1 2" key="1">
    <citation type="submission" date="2017-12" db="EMBL/GenBank/DDBJ databases">
        <title>Genomes of bacteria within cyanobacterial aggregates.</title>
        <authorList>
            <person name="Cai H."/>
        </authorList>
    </citation>
    <scope>NUCLEOTIDE SEQUENCE [LARGE SCALE GENOMIC DNA]</scope>
    <source>
        <strain evidence="1 2">TH16</strain>
        <plasmid evidence="1 2">unnamed1</plasmid>
    </source>
</reference>
<keyword evidence="1" id="KW-0614">Plasmid</keyword>
<dbReference type="Gene3D" id="1.10.3210.10">
    <property type="entry name" value="Hypothetical protein af1432"/>
    <property type="match status" value="1"/>
</dbReference>
<sequence length="211" mass="23104">MNKPPPVPTHLDAPRTNLLMRSGRWVNLYDPSPADIMLEDWVTGASRVARWGGQTRGDTAYNVLQHSVLLEQVLVTLLAPDASPALRLAALMHDLHEGGGLGDVVTPYGKLFATAGLKEVKARLDRALFLSVGLPWPLSASQTDLIKKADKITAISEAIQLMGWPEKLARRDIGSSYRGKLWTDTIKVVGEAEARALWWDRYKAVTGATSP</sequence>
<dbReference type="EMBL" id="CP025613">
    <property type="protein sequence ID" value="AUN33053.1"/>
    <property type="molecule type" value="Genomic_DNA"/>
</dbReference>
<name>A0A2K9NJ06_9PROT</name>
<dbReference type="AlphaFoldDB" id="A0A2K9NJ06"/>
<protein>
    <submittedName>
        <fullName evidence="1">Uncharacterized protein</fullName>
    </submittedName>
</protein>
<dbReference type="SUPFAM" id="SSF109604">
    <property type="entry name" value="HD-domain/PDEase-like"/>
    <property type="match status" value="1"/>
</dbReference>
<dbReference type="OrthoDB" id="9794481at2"/>
<dbReference type="SMART" id="SM00471">
    <property type="entry name" value="HDc"/>
    <property type="match status" value="1"/>
</dbReference>
<dbReference type="InterPro" id="IPR003607">
    <property type="entry name" value="HD/PDEase_dom"/>
</dbReference>
<gene>
    <name evidence="1" type="ORF">C0V82_21840</name>
</gene>
<proteinExistence type="predicted"/>
<accession>A0A2K9NJ06</accession>
<evidence type="ECO:0000313" key="2">
    <source>
        <dbReference type="Proteomes" id="UP000234752"/>
    </source>
</evidence>
<dbReference type="Proteomes" id="UP000234752">
    <property type="component" value="Plasmid unnamed1"/>
</dbReference>